<protein>
    <recommendedName>
        <fullName evidence="6">Carboxysome shell peptide mid-region</fullName>
    </recommendedName>
</protein>
<feature type="region of interest" description="Disordered" evidence="3">
    <location>
        <begin position="457"/>
        <end position="477"/>
    </location>
</feature>
<feature type="compositionally biased region" description="Polar residues" evidence="3">
    <location>
        <begin position="238"/>
        <end position="253"/>
    </location>
</feature>
<feature type="compositionally biased region" description="Basic and acidic residues" evidence="3">
    <location>
        <begin position="135"/>
        <end position="147"/>
    </location>
</feature>
<comment type="similarity">
    <text evidence="2">Belongs to the CsoS2 family.</text>
</comment>
<dbReference type="AlphaFoldDB" id="A0A4P9K3C5"/>
<evidence type="ECO:0000256" key="2">
    <source>
        <dbReference type="ARBA" id="ARBA00024044"/>
    </source>
</evidence>
<dbReference type="EMBL" id="CP040602">
    <property type="protein sequence ID" value="QCU89362.1"/>
    <property type="molecule type" value="Genomic_DNA"/>
</dbReference>
<dbReference type="Pfam" id="PF12288">
    <property type="entry name" value="CsoS2_M"/>
    <property type="match status" value="1"/>
</dbReference>
<evidence type="ECO:0000256" key="3">
    <source>
        <dbReference type="SAM" id="MobiDB-lite"/>
    </source>
</evidence>
<sequence length="673" mass="69409">MSGTTPTQSGREAARAHRQGMKRGKTARTSSPVSAKRRPEPVAPVASAPVAQPTAAKSPVTRPAVRVATAPVESASAAGRKAAKQKRQQLKSGKVSRTQSSTNPHPKAKARQDREPLVEVSERKPVATSTPTRPTDSKVAVKAEAKSSESSGRSMARAWRKAGAKGKAGQSAYKSKGTQSGALAKMANPDASTREIARKIRAERCSRGKAGCATAETASSKKSRQSKASRTAPEKVGESNTLSGQRVSGTQVGQGRKAMTGAETGACQLVSGTEYLGTEEFANNCDSTPNAKPAKVTQTQTTRGQTISGNEVGRSKSVTGDESGTCSAVSGTEYLPAEQSALFCGADAPKTSAKGAFSIMSQSPQSKPQANTGSKVTGGDNYKSQSVTLRPNSAPEKVVASKTGMGMTTTGTQVGRLENVTGSEKGVCKNVSGTGYQSAEEAQEYCDKPAEKPVAKVTKSGTAKGQTITGDRSGNVDKMTGAEAGACKPVSGTSYMGTEQLATCSAEQQQEAQQRMRQGINREISGQQPGLMGLTGAEAGACKLVSGTDYQANSQVEQFCDTANVAQPGQSDFPQMMAQPAVMQQATVMPQAQPAAAQGAKISGDAWDRGNKVTGVEEAWSNGNASAATNPMMGGVMSRPQPKAEPVQASDGRITGDAGETSSKITLTGGARA</sequence>
<dbReference type="Proteomes" id="UP000304864">
    <property type="component" value="Chromosome"/>
</dbReference>
<feature type="compositionally biased region" description="Basic residues" evidence="3">
    <location>
        <begin position="16"/>
        <end position="26"/>
    </location>
</feature>
<reference evidence="4 5" key="1">
    <citation type="submission" date="2019-05" db="EMBL/GenBank/DDBJ databases">
        <title>Thiomicrorhabdus sediminis sp. nov, a novel sulfur-oxidizing bacterium isolated from coastal sediment.</title>
        <authorList>
            <person name="Liu X."/>
        </authorList>
    </citation>
    <scope>NUCLEOTIDE SEQUENCE [LARGE SCALE GENOMIC DNA]</scope>
    <source>
        <strain evidence="4 5">G1</strain>
    </source>
</reference>
<evidence type="ECO:0008006" key="6">
    <source>
        <dbReference type="Google" id="ProtNLM"/>
    </source>
</evidence>
<feature type="region of interest" description="Disordered" evidence="3">
    <location>
        <begin position="623"/>
        <end position="673"/>
    </location>
</feature>
<feature type="region of interest" description="Disordered" evidence="3">
    <location>
        <begin position="359"/>
        <end position="401"/>
    </location>
</feature>
<feature type="compositionally biased region" description="Low complexity" evidence="3">
    <location>
        <begin position="165"/>
        <end position="177"/>
    </location>
</feature>
<dbReference type="InterPro" id="IPR020990">
    <property type="entry name" value="CSOS2/2B"/>
</dbReference>
<keyword evidence="5" id="KW-1185">Reference proteome</keyword>
<evidence type="ECO:0000256" key="1">
    <source>
        <dbReference type="ARBA" id="ARBA00022737"/>
    </source>
</evidence>
<organism evidence="4 5">
    <name type="scientific">Thiomicrorhabdus sediminis</name>
    <dbReference type="NCBI Taxonomy" id="2580412"/>
    <lineage>
        <taxon>Bacteria</taxon>
        <taxon>Pseudomonadati</taxon>
        <taxon>Pseudomonadota</taxon>
        <taxon>Gammaproteobacteria</taxon>
        <taxon>Thiotrichales</taxon>
        <taxon>Piscirickettsiaceae</taxon>
        <taxon>Thiomicrorhabdus</taxon>
    </lineage>
</organism>
<dbReference type="OrthoDB" id="543713at2"/>
<feature type="compositionally biased region" description="Polar residues" evidence="3">
    <location>
        <begin position="95"/>
        <end position="104"/>
    </location>
</feature>
<feature type="compositionally biased region" description="Low complexity" evidence="3">
    <location>
        <begin position="43"/>
        <end position="56"/>
    </location>
</feature>
<feature type="compositionally biased region" description="Basic and acidic residues" evidence="3">
    <location>
        <begin position="110"/>
        <end position="125"/>
    </location>
</feature>
<proteinExistence type="inferred from homology"/>
<dbReference type="GO" id="GO:0043886">
    <property type="term" value="F:structural constituent of carboxysome shell"/>
    <property type="evidence" value="ECO:0007669"/>
    <property type="project" value="InterPro"/>
</dbReference>
<feature type="compositionally biased region" description="Polar residues" evidence="3">
    <location>
        <begin position="316"/>
        <end position="327"/>
    </location>
</feature>
<feature type="region of interest" description="Disordered" evidence="3">
    <location>
        <begin position="1"/>
        <end position="260"/>
    </location>
</feature>
<keyword evidence="1" id="KW-0677">Repeat</keyword>
<feature type="compositionally biased region" description="Polar residues" evidence="3">
    <location>
        <begin position="459"/>
        <end position="472"/>
    </location>
</feature>
<evidence type="ECO:0000313" key="4">
    <source>
        <dbReference type="EMBL" id="QCU89362.1"/>
    </source>
</evidence>
<feature type="compositionally biased region" description="Polar residues" evidence="3">
    <location>
        <begin position="1"/>
        <end position="10"/>
    </location>
</feature>
<feature type="compositionally biased region" description="Polar residues" evidence="3">
    <location>
        <begin position="359"/>
        <end position="375"/>
    </location>
</feature>
<feature type="compositionally biased region" description="Polar residues" evidence="3">
    <location>
        <begin position="382"/>
        <end position="391"/>
    </location>
</feature>
<feature type="compositionally biased region" description="Polar residues" evidence="3">
    <location>
        <begin position="286"/>
        <end position="309"/>
    </location>
</feature>
<dbReference type="RefSeq" id="WP_138563649.1">
    <property type="nucleotide sequence ID" value="NZ_CP040602.1"/>
</dbReference>
<feature type="compositionally biased region" description="Basic and acidic residues" evidence="3">
    <location>
        <begin position="192"/>
        <end position="206"/>
    </location>
</feature>
<accession>A0A4P9K3C5</accession>
<feature type="region of interest" description="Disordered" evidence="3">
    <location>
        <begin position="286"/>
        <end position="327"/>
    </location>
</feature>
<dbReference type="KEGG" id="thig:FE785_01300"/>
<evidence type="ECO:0000313" key="5">
    <source>
        <dbReference type="Proteomes" id="UP000304864"/>
    </source>
</evidence>
<gene>
    <name evidence="4" type="ORF">FE785_01300</name>
</gene>
<name>A0A4P9K3C5_9GAMM</name>